<evidence type="ECO:0000313" key="3">
    <source>
        <dbReference type="EMBL" id="RVE73568.1"/>
    </source>
</evidence>
<dbReference type="GO" id="GO:0016579">
    <property type="term" value="P:protein deubiquitination"/>
    <property type="evidence" value="ECO:0007669"/>
    <property type="project" value="InterPro"/>
</dbReference>
<dbReference type="InterPro" id="IPR001394">
    <property type="entry name" value="Peptidase_C19_UCH"/>
</dbReference>
<dbReference type="PANTHER" id="PTHR24006:SF905">
    <property type="entry name" value="UBIQUITIN CARBOXYL-TERMINAL HYDROLASE 1"/>
    <property type="match status" value="1"/>
</dbReference>
<dbReference type="OrthoDB" id="10062454at2759"/>
<dbReference type="InterPro" id="IPR038765">
    <property type="entry name" value="Papain-like_cys_pep_sf"/>
</dbReference>
<evidence type="ECO:0000313" key="4">
    <source>
        <dbReference type="Proteomes" id="UP000283210"/>
    </source>
</evidence>
<dbReference type="EMBL" id="CM012440">
    <property type="protein sequence ID" value="RVE73568.1"/>
    <property type="molecule type" value="Genomic_DNA"/>
</dbReference>
<dbReference type="PROSITE" id="PS50235">
    <property type="entry name" value="USP_3"/>
    <property type="match status" value="1"/>
</dbReference>
<feature type="region of interest" description="Disordered" evidence="1">
    <location>
        <begin position="126"/>
        <end position="149"/>
    </location>
</feature>
<organism evidence="3 4">
    <name type="scientific">Oryzias javanicus</name>
    <name type="common">Javanese ricefish</name>
    <name type="synonym">Aplocheilus javanicus</name>
    <dbReference type="NCBI Taxonomy" id="123683"/>
    <lineage>
        <taxon>Eukaryota</taxon>
        <taxon>Metazoa</taxon>
        <taxon>Chordata</taxon>
        <taxon>Craniata</taxon>
        <taxon>Vertebrata</taxon>
        <taxon>Euteleostomi</taxon>
        <taxon>Actinopterygii</taxon>
        <taxon>Neopterygii</taxon>
        <taxon>Teleostei</taxon>
        <taxon>Neoteleostei</taxon>
        <taxon>Acanthomorphata</taxon>
        <taxon>Ovalentaria</taxon>
        <taxon>Atherinomorphae</taxon>
        <taxon>Beloniformes</taxon>
        <taxon>Adrianichthyidae</taxon>
        <taxon>Oryziinae</taxon>
        <taxon>Oryzias</taxon>
    </lineage>
</organism>
<dbReference type="InterPro" id="IPR028889">
    <property type="entry name" value="USP"/>
</dbReference>
<dbReference type="GO" id="GO:0004843">
    <property type="term" value="F:cysteine-type deubiquitinase activity"/>
    <property type="evidence" value="ECO:0007669"/>
    <property type="project" value="InterPro"/>
</dbReference>
<name>A0A3S2N481_ORYJA</name>
<reference evidence="3 4" key="2">
    <citation type="submission" date="2019-01" db="EMBL/GenBank/DDBJ databases">
        <title>A chromosome length genome reference of the Java medaka (oryzias javanicus).</title>
        <authorList>
            <person name="Herpin A."/>
            <person name="Takehana Y."/>
            <person name="Naruse K."/>
            <person name="Ansai S."/>
            <person name="Kawaguchi M."/>
        </authorList>
    </citation>
    <scope>NUCLEOTIDE SEQUENCE [LARGE SCALE GENOMIC DNA]</scope>
    <source>
        <strain evidence="3">RS831</strain>
        <tissue evidence="3">Whole body</tissue>
    </source>
</reference>
<dbReference type="InterPro" id="IPR018200">
    <property type="entry name" value="USP_CS"/>
</dbReference>
<proteinExistence type="predicted"/>
<dbReference type="InterPro" id="IPR050164">
    <property type="entry name" value="Peptidase_C19"/>
</dbReference>
<feature type="compositionally biased region" description="Basic and acidic residues" evidence="1">
    <location>
        <begin position="126"/>
        <end position="136"/>
    </location>
</feature>
<reference evidence="3 4" key="1">
    <citation type="submission" date="2018-11" db="EMBL/GenBank/DDBJ databases">
        <authorList>
            <person name="Lopez-Roques C."/>
            <person name="Donnadieu C."/>
            <person name="Bouchez O."/>
            <person name="Klopp C."/>
            <person name="Cabau C."/>
            <person name="Zahm M."/>
        </authorList>
    </citation>
    <scope>NUCLEOTIDE SEQUENCE [LARGE SCALE GENOMIC DNA]</scope>
    <source>
        <strain evidence="3">RS831</strain>
        <tissue evidence="3">Whole body</tissue>
    </source>
</reference>
<gene>
    <name evidence="3" type="ORF">OJAV_G00032540</name>
</gene>
<dbReference type="PANTHER" id="PTHR24006">
    <property type="entry name" value="UBIQUITIN CARBOXYL-TERMINAL HYDROLASE"/>
    <property type="match status" value="1"/>
</dbReference>
<sequence>MPGLQGENVVATQGSPTKKSKLSLKFFQKKETKRALDFSEAQTEEPKLTESEEPEGSCEQVVYGPLPASPGDHLPREKKENLLPFVGLNNLGNTCYLNSVLQVLHYCPGFREGLKTLYDLSKCQEKPKEEAHKNEKTPQSSDSSSETLPAPVELLGSLNSLITSIEELQSSFLLNSESCPEGELATPPAQFCIPSGG</sequence>
<feature type="region of interest" description="Disordered" evidence="1">
    <location>
        <begin position="34"/>
        <end position="58"/>
    </location>
</feature>
<dbReference type="GO" id="GO:0005634">
    <property type="term" value="C:nucleus"/>
    <property type="evidence" value="ECO:0007669"/>
    <property type="project" value="TreeGrafter"/>
</dbReference>
<dbReference type="Proteomes" id="UP000283210">
    <property type="component" value="Chromosome 4"/>
</dbReference>
<dbReference type="GO" id="GO:0005829">
    <property type="term" value="C:cytosol"/>
    <property type="evidence" value="ECO:0007669"/>
    <property type="project" value="TreeGrafter"/>
</dbReference>
<protein>
    <recommendedName>
        <fullName evidence="2">USP domain-containing protein</fullName>
    </recommendedName>
</protein>
<dbReference type="PROSITE" id="PS00972">
    <property type="entry name" value="USP_1"/>
    <property type="match status" value="1"/>
</dbReference>
<dbReference type="Pfam" id="PF00443">
    <property type="entry name" value="UCH"/>
    <property type="match status" value="1"/>
</dbReference>
<feature type="compositionally biased region" description="Polar residues" evidence="1">
    <location>
        <begin position="137"/>
        <end position="147"/>
    </location>
</feature>
<keyword evidence="4" id="KW-1185">Reference proteome</keyword>
<feature type="domain" description="USP" evidence="2">
    <location>
        <begin position="86"/>
        <end position="197"/>
    </location>
</feature>
<evidence type="ECO:0000256" key="1">
    <source>
        <dbReference type="SAM" id="MobiDB-lite"/>
    </source>
</evidence>
<accession>A0A3S2N481</accession>
<dbReference type="AlphaFoldDB" id="A0A3S2N481"/>
<dbReference type="Gene3D" id="3.90.70.10">
    <property type="entry name" value="Cysteine proteinases"/>
    <property type="match status" value="1"/>
</dbReference>
<dbReference type="SUPFAM" id="SSF54001">
    <property type="entry name" value="Cysteine proteinases"/>
    <property type="match status" value="1"/>
</dbReference>
<evidence type="ECO:0000259" key="2">
    <source>
        <dbReference type="PROSITE" id="PS50235"/>
    </source>
</evidence>